<dbReference type="InterPro" id="IPR050400">
    <property type="entry name" value="Bact_Cytoskel_RodZ"/>
</dbReference>
<gene>
    <name evidence="1" type="ORF">MTR64_13460</name>
</gene>
<evidence type="ECO:0000313" key="1">
    <source>
        <dbReference type="EMBL" id="MCJ2179577.1"/>
    </source>
</evidence>
<organism evidence="1 2">
    <name type="scientific">Novosphingobium album</name>
    <name type="common">ex Hu et al. 2023</name>
    <dbReference type="NCBI Taxonomy" id="2930093"/>
    <lineage>
        <taxon>Bacteria</taxon>
        <taxon>Pseudomonadati</taxon>
        <taxon>Pseudomonadota</taxon>
        <taxon>Alphaproteobacteria</taxon>
        <taxon>Sphingomonadales</taxon>
        <taxon>Sphingomonadaceae</taxon>
        <taxon>Novosphingobium</taxon>
    </lineage>
</organism>
<dbReference type="InterPro" id="IPR010982">
    <property type="entry name" value="Lambda_DNA-bd_dom_sf"/>
</dbReference>
<sequence>MTIADVAALTKVSSRYLTAIERDEFDLMPSRVHTLGFTRAFAKAVHLDEGEIVAALQAKFRESASVEPSPFSQKAKSRSKRDRLFAAVRGASSFLPRPFNASAKRGRH</sequence>
<protein>
    <submittedName>
        <fullName evidence="1">Helix-turn-helix domain-containing protein</fullName>
    </submittedName>
</protein>
<accession>A0ABT0B3F2</accession>
<dbReference type="Gene3D" id="1.10.260.40">
    <property type="entry name" value="lambda repressor-like DNA-binding domains"/>
    <property type="match status" value="1"/>
</dbReference>
<comment type="caution">
    <text evidence="1">The sequence shown here is derived from an EMBL/GenBank/DDBJ whole genome shotgun (WGS) entry which is preliminary data.</text>
</comment>
<keyword evidence="2" id="KW-1185">Reference proteome</keyword>
<dbReference type="EMBL" id="JALHLE010000020">
    <property type="protein sequence ID" value="MCJ2179577.1"/>
    <property type="molecule type" value="Genomic_DNA"/>
</dbReference>
<evidence type="ECO:0000313" key="2">
    <source>
        <dbReference type="Proteomes" id="UP001162880"/>
    </source>
</evidence>
<dbReference type="Pfam" id="PF13413">
    <property type="entry name" value="HTH_25"/>
    <property type="match status" value="1"/>
</dbReference>
<proteinExistence type="predicted"/>
<dbReference type="Proteomes" id="UP001162880">
    <property type="component" value="Unassembled WGS sequence"/>
</dbReference>
<reference evidence="1" key="1">
    <citation type="submission" date="2022-03" db="EMBL/GenBank/DDBJ databases">
        <title>Identification of a novel bacterium isolated from mangrove sediments.</title>
        <authorList>
            <person name="Pan X."/>
        </authorList>
    </citation>
    <scope>NUCLEOTIDE SEQUENCE</scope>
    <source>
        <strain evidence="1">B2580</strain>
    </source>
</reference>
<dbReference type="PANTHER" id="PTHR34475">
    <property type="match status" value="1"/>
</dbReference>
<dbReference type="PANTHER" id="PTHR34475:SF1">
    <property type="entry name" value="CYTOSKELETON PROTEIN RODZ"/>
    <property type="match status" value="1"/>
</dbReference>
<name>A0ABT0B3F2_9SPHN</name>